<dbReference type="PANTHER" id="PTHR46277:SF3">
    <property type="entry name" value="BINDING PROTEIN, PUTATIVE-RELATED"/>
    <property type="match status" value="1"/>
</dbReference>
<dbReference type="InterPro" id="IPR001251">
    <property type="entry name" value="CRAL-TRIO_dom"/>
</dbReference>
<keyword evidence="3" id="KW-1185">Reference proteome</keyword>
<dbReference type="InterPro" id="IPR036865">
    <property type="entry name" value="CRAL-TRIO_dom_sf"/>
</dbReference>
<name>A0AAD1UHI6_EUPCR</name>
<accession>A0AAD1UHI6</accession>
<evidence type="ECO:0000259" key="1">
    <source>
        <dbReference type="PROSITE" id="PS50191"/>
    </source>
</evidence>
<proteinExistence type="predicted"/>
<dbReference type="Pfam" id="PF00650">
    <property type="entry name" value="CRAL_TRIO"/>
    <property type="match status" value="1"/>
</dbReference>
<reference evidence="2" key="1">
    <citation type="submission" date="2023-07" db="EMBL/GenBank/DDBJ databases">
        <authorList>
            <consortium name="AG Swart"/>
            <person name="Singh M."/>
            <person name="Singh A."/>
            <person name="Seah K."/>
            <person name="Emmerich C."/>
        </authorList>
    </citation>
    <scope>NUCLEOTIDE SEQUENCE</scope>
    <source>
        <strain evidence="2">DP1</strain>
    </source>
</reference>
<feature type="domain" description="CRAL-TRIO" evidence="1">
    <location>
        <begin position="251"/>
        <end position="414"/>
    </location>
</feature>
<sequence>MQTDKEKYFTVSLETVSTDTLRSSPKNIDLSIKIRGERLSSSRTKLETSFAVTHNTSFFKTSMEEPLTDVISSSLANISLFCYERVLQNNLQYFSMVRENLISKQQYEKDQQEEKLKLEKIVNSQSNNNTAASAVEVIKLDEEVAHEEAKEAELPQEEIFKYNSEENLDRSLFIRDNVWLKWCVERLDGQEKIDSYHELRARIHDKHGHKEITESVLIRFLHGMEYVVDVAENKILAHLEYMNDNDLWHVDESRIANILPQKIFCIHKEDKLERPLIYTKMAKFFPSKYSFEEIRDYCFWHFENMRKAFKPHVESHLGIYDMKGIGKKNVNIAILKKAIPILEDNLPEVCSKMIVVRPSFLLNMMWRMIKPFIHELTLQKVKFLNEKQMKEELLELVEPENLPECYGGEDTEFEEKFD</sequence>
<dbReference type="PANTHER" id="PTHR46277">
    <property type="entry name" value="OS03G0850700 PROTEIN"/>
    <property type="match status" value="1"/>
</dbReference>
<dbReference type="SMART" id="SM00516">
    <property type="entry name" value="SEC14"/>
    <property type="match status" value="1"/>
</dbReference>
<dbReference type="Gene3D" id="3.40.525.10">
    <property type="entry name" value="CRAL-TRIO lipid binding domain"/>
    <property type="match status" value="1"/>
</dbReference>
<gene>
    <name evidence="2" type="ORF">ECRASSUSDP1_LOCUS8650</name>
</gene>
<dbReference type="EMBL" id="CAMPGE010008470">
    <property type="protein sequence ID" value="CAI2367368.1"/>
    <property type="molecule type" value="Genomic_DNA"/>
</dbReference>
<dbReference type="PROSITE" id="PS50191">
    <property type="entry name" value="CRAL_TRIO"/>
    <property type="match status" value="1"/>
</dbReference>
<dbReference type="AlphaFoldDB" id="A0AAD1UHI6"/>
<dbReference type="CDD" id="cd00170">
    <property type="entry name" value="SEC14"/>
    <property type="match status" value="1"/>
</dbReference>
<dbReference type="SUPFAM" id="SSF52087">
    <property type="entry name" value="CRAL/TRIO domain"/>
    <property type="match status" value="1"/>
</dbReference>
<organism evidence="2 3">
    <name type="scientific">Euplotes crassus</name>
    <dbReference type="NCBI Taxonomy" id="5936"/>
    <lineage>
        <taxon>Eukaryota</taxon>
        <taxon>Sar</taxon>
        <taxon>Alveolata</taxon>
        <taxon>Ciliophora</taxon>
        <taxon>Intramacronucleata</taxon>
        <taxon>Spirotrichea</taxon>
        <taxon>Hypotrichia</taxon>
        <taxon>Euplotida</taxon>
        <taxon>Euplotidae</taxon>
        <taxon>Moneuplotes</taxon>
    </lineage>
</organism>
<comment type="caution">
    <text evidence="2">The sequence shown here is derived from an EMBL/GenBank/DDBJ whole genome shotgun (WGS) entry which is preliminary data.</text>
</comment>
<protein>
    <recommendedName>
        <fullName evidence="1">CRAL-TRIO domain-containing protein</fullName>
    </recommendedName>
</protein>
<dbReference type="Proteomes" id="UP001295684">
    <property type="component" value="Unassembled WGS sequence"/>
</dbReference>
<evidence type="ECO:0000313" key="2">
    <source>
        <dbReference type="EMBL" id="CAI2367368.1"/>
    </source>
</evidence>
<evidence type="ECO:0000313" key="3">
    <source>
        <dbReference type="Proteomes" id="UP001295684"/>
    </source>
</evidence>